<evidence type="ECO:0000313" key="4">
    <source>
        <dbReference type="Proteomes" id="UP000308149"/>
    </source>
</evidence>
<keyword evidence="4" id="KW-1185">Reference proteome</keyword>
<proteinExistence type="predicted"/>
<dbReference type="Gene3D" id="3.40.710.10">
    <property type="entry name" value="DD-peptidase/beta-lactamase superfamily"/>
    <property type="match status" value="1"/>
</dbReference>
<dbReference type="KEGG" id="thes:FHQ07_13600"/>
<protein>
    <submittedName>
        <fullName evidence="3">Beta-lactamase family protein</fullName>
    </submittedName>
</protein>
<feature type="chain" id="PRO_5022984481" evidence="2">
    <location>
        <begin position="29"/>
        <end position="356"/>
    </location>
</feature>
<organism evidence="3 4">
    <name type="scientific">Thermomonas aquatica</name>
    <dbReference type="NCBI Taxonomy" id="2202149"/>
    <lineage>
        <taxon>Bacteria</taxon>
        <taxon>Pseudomonadati</taxon>
        <taxon>Pseudomonadota</taxon>
        <taxon>Gammaproteobacteria</taxon>
        <taxon>Lysobacterales</taxon>
        <taxon>Lysobacteraceae</taxon>
        <taxon>Thermomonas</taxon>
    </lineage>
</organism>
<accession>A0A5B7ZUQ2</accession>
<feature type="region of interest" description="Disordered" evidence="1">
    <location>
        <begin position="31"/>
        <end position="68"/>
    </location>
</feature>
<dbReference type="AlphaFoldDB" id="A0A5B7ZUQ2"/>
<feature type="compositionally biased region" description="Low complexity" evidence="1">
    <location>
        <begin position="54"/>
        <end position="68"/>
    </location>
</feature>
<feature type="signal peptide" evidence="2">
    <location>
        <begin position="1"/>
        <end position="28"/>
    </location>
</feature>
<feature type="compositionally biased region" description="Pro residues" evidence="1">
    <location>
        <begin position="35"/>
        <end position="53"/>
    </location>
</feature>
<keyword evidence="2" id="KW-0732">Signal</keyword>
<name>A0A5B7ZUQ2_9GAMM</name>
<dbReference type="Proteomes" id="UP000308149">
    <property type="component" value="Chromosome"/>
</dbReference>
<evidence type="ECO:0000256" key="1">
    <source>
        <dbReference type="SAM" id="MobiDB-lite"/>
    </source>
</evidence>
<dbReference type="InterPro" id="IPR012338">
    <property type="entry name" value="Beta-lactam/transpept-like"/>
</dbReference>
<evidence type="ECO:0000313" key="3">
    <source>
        <dbReference type="EMBL" id="QDA58266.1"/>
    </source>
</evidence>
<sequence>MTRIRLPRPAQRHAFLLMLLLPCLQGCGGGGASSPAPPLPPPSQPPPPVPPPSNAQRSAASTATAQSGSNACAAIRPFYWEIGDRSASLAAGSVNSATDATVYKADTPMAIASASKWIFAAYVAQVRTGLLTAQDIKFLNFRSGYSSFNGCQQGQSVDECVAFGNNGVYHPATDGLFSYGGGHMEKHASTIGLGALRNDGLAAEIRAKVGNDIALIYTQPQLAGGIYTTADDYALFLRRLLGGQLALGALLGTHAVCTNPATCLQAVNTPVPTTESWNYSLGHWVEADPIVGDGAFSSAGAFGFYPWIDASKTWYGIVARKQATSGQDPDQSLGEGYRSAQCGRLIRKAWVTATAQ</sequence>
<dbReference type="OrthoDB" id="5384113at2"/>
<reference evidence="3 4" key="1">
    <citation type="submission" date="2019-06" db="EMBL/GenBank/DDBJ databases">
        <title>Thermomonas aquatica sp. nov., isolated from an industrial wastewater treatment plant.</title>
        <authorList>
            <person name="Jeon J.H."/>
            <person name="Park D.-S."/>
        </authorList>
    </citation>
    <scope>NUCLEOTIDE SEQUENCE [LARGE SCALE GENOMIC DNA]</scope>
    <source>
        <strain evidence="3 4">SY21</strain>
    </source>
</reference>
<dbReference type="SUPFAM" id="SSF56601">
    <property type="entry name" value="beta-lactamase/transpeptidase-like"/>
    <property type="match status" value="1"/>
</dbReference>
<dbReference type="EMBL" id="CP040871">
    <property type="protein sequence ID" value="QDA58266.1"/>
    <property type="molecule type" value="Genomic_DNA"/>
</dbReference>
<gene>
    <name evidence="3" type="ORF">FHQ07_13600</name>
</gene>
<evidence type="ECO:0000256" key="2">
    <source>
        <dbReference type="SAM" id="SignalP"/>
    </source>
</evidence>